<keyword evidence="3" id="KW-1003">Cell membrane</keyword>
<dbReference type="GO" id="GO:0015213">
    <property type="term" value="F:uridine transmembrane transporter activity"/>
    <property type="evidence" value="ECO:0007669"/>
    <property type="project" value="TreeGrafter"/>
</dbReference>
<evidence type="ECO:0000256" key="8">
    <source>
        <dbReference type="ARBA" id="ARBA00023136"/>
    </source>
</evidence>
<comment type="subcellular location">
    <subcellularLocation>
        <location evidence="1">Cell inner membrane</location>
        <topology evidence="1">Multi-pass membrane protein</topology>
    </subcellularLocation>
</comment>
<feature type="transmembrane region" description="Helical" evidence="10">
    <location>
        <begin position="270"/>
        <end position="290"/>
    </location>
</feature>
<evidence type="ECO:0000256" key="4">
    <source>
        <dbReference type="ARBA" id="ARBA00022519"/>
    </source>
</evidence>
<evidence type="ECO:0000256" key="3">
    <source>
        <dbReference type="ARBA" id="ARBA00022475"/>
    </source>
</evidence>
<dbReference type="OrthoDB" id="9783013at2"/>
<evidence type="ECO:0000259" key="11">
    <source>
        <dbReference type="PROSITE" id="PS50850"/>
    </source>
</evidence>
<protein>
    <recommendedName>
        <fullName evidence="11">Major facilitator superfamily (MFS) profile domain-containing protein</fullName>
    </recommendedName>
</protein>
<dbReference type="EMBL" id="CP000822">
    <property type="protein sequence ID" value="ABV11553.1"/>
    <property type="molecule type" value="Genomic_DNA"/>
</dbReference>
<evidence type="ECO:0000256" key="10">
    <source>
        <dbReference type="SAM" id="Phobius"/>
    </source>
</evidence>
<dbReference type="Pfam" id="PF03825">
    <property type="entry name" value="Nuc_H_symport"/>
    <property type="match status" value="1"/>
</dbReference>
<dbReference type="FunFam" id="1.20.1250.20:FF:000012">
    <property type="entry name" value="Nucleoside permease NupG"/>
    <property type="match status" value="1"/>
</dbReference>
<dbReference type="CDD" id="cd06177">
    <property type="entry name" value="MFS_NHS"/>
    <property type="match status" value="1"/>
</dbReference>
<keyword evidence="13" id="KW-1185">Reference proteome</keyword>
<feature type="transmembrane region" description="Helical" evidence="10">
    <location>
        <begin position="363"/>
        <end position="384"/>
    </location>
</feature>
<dbReference type="PANTHER" id="PTHR23522">
    <property type="entry name" value="BLL5896 PROTEIN"/>
    <property type="match status" value="1"/>
</dbReference>
<keyword evidence="4" id="KW-0997">Cell inner membrane</keyword>
<feature type="transmembrane region" description="Helical" evidence="10">
    <location>
        <begin position="24"/>
        <end position="45"/>
    </location>
</feature>
<dbReference type="InterPro" id="IPR036259">
    <property type="entry name" value="MFS_trans_sf"/>
</dbReference>
<name>A8ADJ0_CITK8</name>
<dbReference type="AlphaFoldDB" id="A8ADJ0"/>
<evidence type="ECO:0000256" key="1">
    <source>
        <dbReference type="ARBA" id="ARBA00004429"/>
    </source>
</evidence>
<dbReference type="GO" id="GO:0015293">
    <property type="term" value="F:symporter activity"/>
    <property type="evidence" value="ECO:0007669"/>
    <property type="project" value="UniProtKB-KW"/>
</dbReference>
<dbReference type="InterPro" id="IPR020846">
    <property type="entry name" value="MFS_dom"/>
</dbReference>
<dbReference type="FunFam" id="1.20.1250.20:FF:000015">
    <property type="entry name" value="Nucleoside permease NupG"/>
    <property type="match status" value="1"/>
</dbReference>
<dbReference type="PROSITE" id="PS50850">
    <property type="entry name" value="MFS"/>
    <property type="match status" value="1"/>
</dbReference>
<evidence type="ECO:0000256" key="5">
    <source>
        <dbReference type="ARBA" id="ARBA00022692"/>
    </source>
</evidence>
<feature type="transmembrane region" description="Helical" evidence="10">
    <location>
        <begin position="396"/>
        <end position="417"/>
    </location>
</feature>
<dbReference type="Gene3D" id="1.20.1250.20">
    <property type="entry name" value="MFS general substrate transporter like domains"/>
    <property type="match status" value="2"/>
</dbReference>
<dbReference type="STRING" id="290338.CKO_00390"/>
<gene>
    <name evidence="12" type="ordered locus">CKO_00390</name>
</gene>
<feature type="transmembrane region" description="Helical" evidence="10">
    <location>
        <begin position="109"/>
        <end position="129"/>
    </location>
</feature>
<keyword evidence="7 10" id="KW-1133">Transmembrane helix</keyword>
<keyword evidence="2" id="KW-0813">Transport</keyword>
<feature type="domain" description="Major facilitator superfamily (MFS) profile" evidence="11">
    <location>
        <begin position="224"/>
        <end position="419"/>
    </location>
</feature>
<dbReference type="NCBIfam" id="TIGR00889">
    <property type="entry name" value="2A0110"/>
    <property type="match status" value="1"/>
</dbReference>
<sequence length="419" mass="45696">MALLAGPYFTARNEKMGITSRLKVMSFLQYFIWGSWLVTLGSYMINTLHFTGANVGMIYSSKGLAAIIMPGIMGIVADKWLRAERAYMLCHLVCAGALLYATTVTDPDAMFWIMLINAMAYMPTIALSNSVSYACLAQSGQDPVTAFPPVRVFGTVGFIIAMWTVSLMGLELSSAQLYIAAGASLLLALYAFTLPKIPVAKKNTSATLASKLGLDAFVLFKNPRMAIFFLFAMMLGAVLQITNVFGNPFLHDFARNPAFADSVVVKYPSILLSVSQMAEVGFILTIPFFLKRFGIKTVMLMSMLAWTLRFGFFAFGDPSPFGVVLLLMSMIVYGCAFDFFNISGSVFVEQEVSSTIRASAQGLFMTMVNGVGAWVGSILSGIAVDYFSVGSVKDWQTIWLVFAAYALALAVIFALLFQI</sequence>
<evidence type="ECO:0000313" key="12">
    <source>
        <dbReference type="EMBL" id="ABV11553.1"/>
    </source>
</evidence>
<dbReference type="InterPro" id="IPR004740">
    <property type="entry name" value="Nuc_H_symport"/>
</dbReference>
<dbReference type="GO" id="GO:0005886">
    <property type="term" value="C:plasma membrane"/>
    <property type="evidence" value="ECO:0007669"/>
    <property type="project" value="UniProtKB-SubCell"/>
</dbReference>
<reference evidence="12 13" key="1">
    <citation type="submission" date="2007-08" db="EMBL/GenBank/DDBJ databases">
        <authorList>
            <consortium name="The Citrobacter koseri Genome Sequencing Project"/>
            <person name="McClelland M."/>
            <person name="Sanderson E.K."/>
            <person name="Porwollik S."/>
            <person name="Spieth J."/>
            <person name="Clifton W.S."/>
            <person name="Latreille P."/>
            <person name="Courtney L."/>
            <person name="Wang C."/>
            <person name="Pepin K."/>
            <person name="Bhonagiri V."/>
            <person name="Nash W."/>
            <person name="Johnson M."/>
            <person name="Thiruvilangam P."/>
            <person name="Wilson R."/>
        </authorList>
    </citation>
    <scope>NUCLEOTIDE SEQUENCE [LARGE SCALE GENOMIC DNA]</scope>
    <source>
        <strain evidence="13">ATCC BAA-895 / CDC 4225-83 / SGSC4696</strain>
    </source>
</reference>
<accession>A8ADJ0</accession>
<evidence type="ECO:0000256" key="2">
    <source>
        <dbReference type="ARBA" id="ARBA00022448"/>
    </source>
</evidence>
<comment type="similarity">
    <text evidence="9">Belongs to the major facilitator superfamily. Nucleoside:H(+) symporter (NHS) (TC 2.A.1.10) family.</text>
</comment>
<feature type="transmembrane region" description="Helical" evidence="10">
    <location>
        <begin position="297"/>
        <end position="315"/>
    </location>
</feature>
<dbReference type="Proteomes" id="UP000008148">
    <property type="component" value="Chromosome"/>
</dbReference>
<feature type="transmembrane region" description="Helical" evidence="10">
    <location>
        <begin position="57"/>
        <end position="77"/>
    </location>
</feature>
<dbReference type="HOGENOM" id="CLU_013133_1_2_6"/>
<dbReference type="PANTHER" id="PTHR23522:SF9">
    <property type="entry name" value="XANTHOSINE PERMEASE"/>
    <property type="match status" value="1"/>
</dbReference>
<feature type="transmembrane region" description="Helical" evidence="10">
    <location>
        <begin position="227"/>
        <end position="250"/>
    </location>
</feature>
<feature type="transmembrane region" description="Helical" evidence="10">
    <location>
        <begin position="150"/>
        <end position="169"/>
    </location>
</feature>
<evidence type="ECO:0000256" key="7">
    <source>
        <dbReference type="ARBA" id="ARBA00022989"/>
    </source>
</evidence>
<dbReference type="SUPFAM" id="SSF103473">
    <property type="entry name" value="MFS general substrate transporter"/>
    <property type="match status" value="1"/>
</dbReference>
<keyword evidence="5 10" id="KW-0812">Transmembrane</keyword>
<feature type="transmembrane region" description="Helical" evidence="10">
    <location>
        <begin position="86"/>
        <end position="103"/>
    </location>
</feature>
<dbReference type="GO" id="GO:0015212">
    <property type="term" value="F:cytidine transmembrane transporter activity"/>
    <property type="evidence" value="ECO:0007669"/>
    <property type="project" value="TreeGrafter"/>
</dbReference>
<keyword evidence="8 10" id="KW-0472">Membrane</keyword>
<keyword evidence="6" id="KW-0769">Symport</keyword>
<proteinExistence type="inferred from homology"/>
<dbReference type="KEGG" id="cko:CKO_00390"/>
<evidence type="ECO:0000256" key="9">
    <source>
        <dbReference type="ARBA" id="ARBA00061021"/>
    </source>
</evidence>
<feature type="transmembrane region" description="Helical" evidence="10">
    <location>
        <begin position="175"/>
        <end position="192"/>
    </location>
</feature>
<evidence type="ECO:0000256" key="6">
    <source>
        <dbReference type="ARBA" id="ARBA00022847"/>
    </source>
</evidence>
<organism evidence="12 13">
    <name type="scientific">Citrobacter koseri (strain ATCC BAA-895 / CDC 4225-83 / SGSC4696)</name>
    <dbReference type="NCBI Taxonomy" id="290338"/>
    <lineage>
        <taxon>Bacteria</taxon>
        <taxon>Pseudomonadati</taxon>
        <taxon>Pseudomonadota</taxon>
        <taxon>Gammaproteobacteria</taxon>
        <taxon>Enterobacterales</taxon>
        <taxon>Enterobacteriaceae</taxon>
        <taxon>Citrobacter</taxon>
    </lineage>
</organism>
<feature type="transmembrane region" description="Helical" evidence="10">
    <location>
        <begin position="321"/>
        <end position="342"/>
    </location>
</feature>
<evidence type="ECO:0000313" key="13">
    <source>
        <dbReference type="Proteomes" id="UP000008148"/>
    </source>
</evidence>